<proteinExistence type="predicted"/>
<feature type="transmembrane region" description="Helical" evidence="1">
    <location>
        <begin position="79"/>
        <end position="100"/>
    </location>
</feature>
<keyword evidence="1" id="KW-0812">Transmembrane</keyword>
<comment type="caution">
    <text evidence="2">The sequence shown here is derived from an EMBL/GenBank/DDBJ whole genome shotgun (WGS) entry which is preliminary data.</text>
</comment>
<keyword evidence="1" id="KW-0472">Membrane</keyword>
<evidence type="ECO:0000313" key="3">
    <source>
        <dbReference type="Proteomes" id="UP001378592"/>
    </source>
</evidence>
<sequence length="151" mass="16390">MYLTRGSLLLKRFNELLGLIAQSGFIDHWWEALKRQLEREAREERRRGAAAAGAGAGAAAAPPADGDAQVLTLHHLQGAFALLGLGLAIAWVVFAVGQIARARQRLCGRLKLPGSRGHFGLLDSRFKEQPIRPTALAAAKTRARDQTSVLF</sequence>
<dbReference type="EMBL" id="JAZDUA010000574">
    <property type="protein sequence ID" value="KAK7790962.1"/>
    <property type="molecule type" value="Genomic_DNA"/>
</dbReference>
<evidence type="ECO:0000256" key="1">
    <source>
        <dbReference type="SAM" id="Phobius"/>
    </source>
</evidence>
<keyword evidence="3" id="KW-1185">Reference proteome</keyword>
<organism evidence="2 3">
    <name type="scientific">Gryllus longicercus</name>
    <dbReference type="NCBI Taxonomy" id="2509291"/>
    <lineage>
        <taxon>Eukaryota</taxon>
        <taxon>Metazoa</taxon>
        <taxon>Ecdysozoa</taxon>
        <taxon>Arthropoda</taxon>
        <taxon>Hexapoda</taxon>
        <taxon>Insecta</taxon>
        <taxon>Pterygota</taxon>
        <taxon>Neoptera</taxon>
        <taxon>Polyneoptera</taxon>
        <taxon>Orthoptera</taxon>
        <taxon>Ensifera</taxon>
        <taxon>Gryllidea</taxon>
        <taxon>Grylloidea</taxon>
        <taxon>Gryllidae</taxon>
        <taxon>Gryllinae</taxon>
        <taxon>Gryllus</taxon>
    </lineage>
</organism>
<keyword evidence="1" id="KW-1133">Transmembrane helix</keyword>
<name>A0AAN9VIE3_9ORTH</name>
<gene>
    <name evidence="2" type="ORF">R5R35_007858</name>
</gene>
<dbReference type="Proteomes" id="UP001378592">
    <property type="component" value="Unassembled WGS sequence"/>
</dbReference>
<protein>
    <submittedName>
        <fullName evidence="2">Uncharacterized protein</fullName>
    </submittedName>
</protein>
<reference evidence="2 3" key="1">
    <citation type="submission" date="2024-03" db="EMBL/GenBank/DDBJ databases">
        <title>The genome assembly and annotation of the cricket Gryllus longicercus Weissman &amp; Gray.</title>
        <authorList>
            <person name="Szrajer S."/>
            <person name="Gray D."/>
            <person name="Ylla G."/>
        </authorList>
    </citation>
    <scope>NUCLEOTIDE SEQUENCE [LARGE SCALE GENOMIC DNA]</scope>
    <source>
        <strain evidence="2">DAG 2021-001</strain>
        <tissue evidence="2">Whole body minus gut</tissue>
    </source>
</reference>
<dbReference type="AlphaFoldDB" id="A0AAN9VIE3"/>
<evidence type="ECO:0000313" key="2">
    <source>
        <dbReference type="EMBL" id="KAK7790962.1"/>
    </source>
</evidence>
<accession>A0AAN9VIE3</accession>